<feature type="transmembrane region" description="Helical" evidence="1">
    <location>
        <begin position="224"/>
        <end position="241"/>
    </location>
</feature>
<keyword evidence="1" id="KW-0472">Membrane</keyword>
<evidence type="ECO:0000313" key="3">
    <source>
        <dbReference type="Proteomes" id="UP000270471"/>
    </source>
</evidence>
<name>A0A3M0IBQ8_9ACTN</name>
<keyword evidence="1" id="KW-0812">Transmembrane</keyword>
<dbReference type="AlphaFoldDB" id="A0A3M0IBQ8"/>
<comment type="caution">
    <text evidence="2">The sequence shown here is derived from an EMBL/GenBank/DDBJ whole genome shotgun (WGS) entry which is preliminary data.</text>
</comment>
<feature type="transmembrane region" description="Helical" evidence="1">
    <location>
        <begin position="248"/>
        <end position="266"/>
    </location>
</feature>
<keyword evidence="1" id="KW-1133">Transmembrane helix</keyword>
<proteinExistence type="predicted"/>
<dbReference type="EMBL" id="PENI01000006">
    <property type="protein sequence ID" value="RMB85490.1"/>
    <property type="molecule type" value="Genomic_DNA"/>
</dbReference>
<evidence type="ECO:0000256" key="1">
    <source>
        <dbReference type="SAM" id="Phobius"/>
    </source>
</evidence>
<organism evidence="2 3">
    <name type="scientific">Streptomyces shenzhenensis</name>
    <dbReference type="NCBI Taxonomy" id="943815"/>
    <lineage>
        <taxon>Bacteria</taxon>
        <taxon>Bacillati</taxon>
        <taxon>Actinomycetota</taxon>
        <taxon>Actinomycetes</taxon>
        <taxon>Kitasatosporales</taxon>
        <taxon>Streptomycetaceae</taxon>
        <taxon>Streptomyces</taxon>
    </lineage>
</organism>
<dbReference type="Proteomes" id="UP000270471">
    <property type="component" value="Unassembled WGS sequence"/>
</dbReference>
<feature type="transmembrane region" description="Helical" evidence="1">
    <location>
        <begin position="103"/>
        <end position="122"/>
    </location>
</feature>
<feature type="transmembrane region" description="Helical" evidence="1">
    <location>
        <begin position="187"/>
        <end position="209"/>
    </location>
</feature>
<evidence type="ECO:0000313" key="2">
    <source>
        <dbReference type="EMBL" id="RMB85490.1"/>
    </source>
</evidence>
<feature type="transmembrane region" description="Helical" evidence="1">
    <location>
        <begin position="158"/>
        <end position="175"/>
    </location>
</feature>
<keyword evidence="3" id="KW-1185">Reference proteome</keyword>
<reference evidence="2 3" key="1">
    <citation type="submission" date="2017-11" db="EMBL/GenBank/DDBJ databases">
        <title>Draft genome of actinobacteria isolated from guarana (Paullinia cupana (Mart.) Ducke.</title>
        <authorList>
            <person name="Siqueira K.A."/>
            <person name="Liotti R.G."/>
            <person name="Mendes T.A.O."/>
            <person name="Soares M.A."/>
        </authorList>
    </citation>
    <scope>NUCLEOTIDE SEQUENCE [LARGE SCALE GENOMIC DNA]</scope>
    <source>
        <strain evidence="2 3">193</strain>
    </source>
</reference>
<feature type="transmembrane region" description="Helical" evidence="1">
    <location>
        <begin position="68"/>
        <end position="91"/>
    </location>
</feature>
<accession>A0A3M0IBQ8</accession>
<dbReference type="OrthoDB" id="4330828at2"/>
<dbReference type="RefSeq" id="WP_121889309.1">
    <property type="nucleotide sequence ID" value="NZ_PENI01000006.1"/>
</dbReference>
<protein>
    <submittedName>
        <fullName evidence="2">Uncharacterized protein</fullName>
    </submittedName>
</protein>
<feature type="transmembrane region" description="Helical" evidence="1">
    <location>
        <begin position="278"/>
        <end position="299"/>
    </location>
</feature>
<sequence length="311" mass="33247">MSDMTTHWTTRLYPGAYRRAFAQEVSAVIADVEAERGRWAGALEKSAVIGHALRLRTRLDSARPAGHLLARAVPVLVAVTAPLSLSLLIAWCVPSRPHADRLLYAPAAYAPWCAVLFFTLIARWSAARIGAGLALLGALASLPLVRWLHGAEGFAQEWKTLVGLAVAALLVLLAPPDLPPVGNGARWTVALVGLALAVPLTATAVMTFGGPQEEYLVQFDPRDSYLSIVPQILILPTAIAVARSRRAVASALSLMAALPLALALSAQLTELQRGAFPWWALSSSTAGLLALPLHGTRLLQARRRATRRARP</sequence>
<gene>
    <name evidence="2" type="ORF">CTZ28_11855</name>
</gene>
<feature type="transmembrane region" description="Helical" evidence="1">
    <location>
        <begin position="129"/>
        <end position="146"/>
    </location>
</feature>